<dbReference type="Proteomes" id="UP001162156">
    <property type="component" value="Unassembled WGS sequence"/>
</dbReference>
<dbReference type="SUPFAM" id="SSF57756">
    <property type="entry name" value="Retrovirus zinc finger-like domains"/>
    <property type="match status" value="1"/>
</dbReference>
<organism evidence="3 4">
    <name type="scientific">Rhamnusium bicolor</name>
    <dbReference type="NCBI Taxonomy" id="1586634"/>
    <lineage>
        <taxon>Eukaryota</taxon>
        <taxon>Metazoa</taxon>
        <taxon>Ecdysozoa</taxon>
        <taxon>Arthropoda</taxon>
        <taxon>Hexapoda</taxon>
        <taxon>Insecta</taxon>
        <taxon>Pterygota</taxon>
        <taxon>Neoptera</taxon>
        <taxon>Endopterygota</taxon>
        <taxon>Coleoptera</taxon>
        <taxon>Polyphaga</taxon>
        <taxon>Cucujiformia</taxon>
        <taxon>Chrysomeloidea</taxon>
        <taxon>Cerambycidae</taxon>
        <taxon>Lepturinae</taxon>
        <taxon>Rhagiini</taxon>
        <taxon>Rhamnusium</taxon>
    </lineage>
</organism>
<evidence type="ECO:0000256" key="1">
    <source>
        <dbReference type="PROSITE-ProRule" id="PRU00047"/>
    </source>
</evidence>
<evidence type="ECO:0000313" key="3">
    <source>
        <dbReference type="EMBL" id="KAJ8939105.1"/>
    </source>
</evidence>
<sequence>MKDDKDVEIKTRKVGLEADAETIHIRGLDAVTGKAEVIEALEEKIGSLKGKMYRLGDLRESVMGTQAVTLTINKDDANKISEDREIRVGLVNCSMERRIPMTRCLKCWAFDHLAVECDGPDRTKTCFRCGNEGHAAKDCTNEEGCPICKKPGHKAGTGKCGAFRRTLSTARKNKCCSKCVKPGHATKECNETGVQQPIH</sequence>
<dbReference type="EMBL" id="JANEYF010003119">
    <property type="protein sequence ID" value="KAJ8939105.1"/>
    <property type="molecule type" value="Genomic_DNA"/>
</dbReference>
<dbReference type="PROSITE" id="PS50158">
    <property type="entry name" value="ZF_CCHC"/>
    <property type="match status" value="1"/>
</dbReference>
<comment type="caution">
    <text evidence="3">The sequence shown here is derived from an EMBL/GenBank/DDBJ whole genome shotgun (WGS) entry which is preliminary data.</text>
</comment>
<evidence type="ECO:0000259" key="2">
    <source>
        <dbReference type="PROSITE" id="PS50158"/>
    </source>
</evidence>
<protein>
    <recommendedName>
        <fullName evidence="2">CCHC-type domain-containing protein</fullName>
    </recommendedName>
</protein>
<dbReference type="InterPro" id="IPR036875">
    <property type="entry name" value="Znf_CCHC_sf"/>
</dbReference>
<dbReference type="Pfam" id="PF00098">
    <property type="entry name" value="zf-CCHC"/>
    <property type="match status" value="1"/>
</dbReference>
<name>A0AAV8XJS5_9CUCU</name>
<dbReference type="Gene3D" id="4.10.60.10">
    <property type="entry name" value="Zinc finger, CCHC-type"/>
    <property type="match status" value="1"/>
</dbReference>
<keyword evidence="1" id="KW-0863">Zinc-finger</keyword>
<dbReference type="AlphaFoldDB" id="A0AAV8XJS5"/>
<dbReference type="InterPro" id="IPR001878">
    <property type="entry name" value="Znf_CCHC"/>
</dbReference>
<gene>
    <name evidence="3" type="ORF">NQ314_011236</name>
</gene>
<accession>A0AAV8XJS5</accession>
<evidence type="ECO:0000313" key="4">
    <source>
        <dbReference type="Proteomes" id="UP001162156"/>
    </source>
</evidence>
<dbReference type="GO" id="GO:0003676">
    <property type="term" value="F:nucleic acid binding"/>
    <property type="evidence" value="ECO:0007669"/>
    <property type="project" value="InterPro"/>
</dbReference>
<proteinExistence type="predicted"/>
<feature type="domain" description="CCHC-type" evidence="2">
    <location>
        <begin position="126"/>
        <end position="141"/>
    </location>
</feature>
<dbReference type="GO" id="GO:0008270">
    <property type="term" value="F:zinc ion binding"/>
    <property type="evidence" value="ECO:0007669"/>
    <property type="project" value="UniProtKB-KW"/>
</dbReference>
<dbReference type="SMART" id="SM00343">
    <property type="entry name" value="ZnF_C2HC"/>
    <property type="match status" value="4"/>
</dbReference>
<keyword evidence="1" id="KW-0479">Metal-binding</keyword>
<keyword evidence="4" id="KW-1185">Reference proteome</keyword>
<keyword evidence="1" id="KW-0862">Zinc</keyword>
<reference evidence="3" key="1">
    <citation type="journal article" date="2023" name="Insect Mol. Biol.">
        <title>Genome sequencing provides insights into the evolution of gene families encoding plant cell wall-degrading enzymes in longhorned beetles.</title>
        <authorList>
            <person name="Shin N.R."/>
            <person name="Okamura Y."/>
            <person name="Kirsch R."/>
            <person name="Pauchet Y."/>
        </authorList>
    </citation>
    <scope>NUCLEOTIDE SEQUENCE</scope>
    <source>
        <strain evidence="3">RBIC_L_NR</strain>
    </source>
</reference>